<dbReference type="Gene3D" id="3.40.50.12390">
    <property type="match status" value="1"/>
</dbReference>
<keyword evidence="8" id="KW-1185">Reference proteome</keyword>
<dbReference type="EMBL" id="MU069436">
    <property type="protein sequence ID" value="KAF5843904.1"/>
    <property type="molecule type" value="Genomic_DNA"/>
</dbReference>
<accession>A0ABQ7HAM7</accession>
<keyword evidence="1" id="KW-0540">Nuclease</keyword>
<dbReference type="PANTHER" id="PTHR12341:SF41">
    <property type="entry name" value="5'-3' EXORIBONUCLEASE 2"/>
    <property type="match status" value="1"/>
</dbReference>
<feature type="region of interest" description="Disordered" evidence="4">
    <location>
        <begin position="128"/>
        <end position="160"/>
    </location>
</feature>
<evidence type="ECO:0000256" key="3">
    <source>
        <dbReference type="ARBA" id="ARBA00022839"/>
    </source>
</evidence>
<keyword evidence="3 7" id="KW-0269">Exonuclease</keyword>
<comment type="caution">
    <text evidence="7">The sequence shown here is derived from an EMBL/GenBank/DDBJ whole genome shotgun (WGS) entry which is preliminary data.</text>
</comment>
<feature type="domain" description="Xrn1 N-terminal" evidence="5">
    <location>
        <begin position="7"/>
        <end position="110"/>
    </location>
</feature>
<proteinExistence type="predicted"/>
<evidence type="ECO:0000256" key="2">
    <source>
        <dbReference type="ARBA" id="ARBA00022801"/>
    </source>
</evidence>
<dbReference type="Pfam" id="PF17846">
    <property type="entry name" value="XRN_M"/>
    <property type="match status" value="1"/>
</dbReference>
<feature type="compositionally biased region" description="Low complexity" evidence="4">
    <location>
        <begin position="130"/>
        <end position="141"/>
    </location>
</feature>
<name>A0ABQ7HAM7_DUNSA</name>
<evidence type="ECO:0000256" key="4">
    <source>
        <dbReference type="SAM" id="MobiDB-lite"/>
    </source>
</evidence>
<sequence>MQLPKAEKSELHDSNTITPGTPFMDRLATALQYYVHMRLNSDPGWQDIEVILSDSNTPGEGEHKAMAYVREQRGRPGWNPNTKHVVYGLDADLIMLAMATHEPHFYILREVVFQQTPQEHAAANRPQFYSKNDSNSNNNNNGAAPGDVSGQKRTSEKEIKKPEIARKPFQLLSTSILREYLALEMKNDDLPFPFDPERILDDFVFMCFFVGNDFLPHMPTLDIREGAIELMMRIYKNMLPQMGGYLCHGSKVNLQRAEMFIQVRT</sequence>
<dbReference type="Proteomes" id="UP000815325">
    <property type="component" value="Unassembled WGS sequence"/>
</dbReference>
<reference evidence="7" key="1">
    <citation type="submission" date="2017-08" db="EMBL/GenBank/DDBJ databases">
        <authorList>
            <person name="Polle J.E."/>
            <person name="Barry K."/>
            <person name="Cushman J."/>
            <person name="Schmutz J."/>
            <person name="Tran D."/>
            <person name="Hathwaick L.T."/>
            <person name="Yim W.C."/>
            <person name="Jenkins J."/>
            <person name="Mckie-Krisberg Z.M."/>
            <person name="Prochnik S."/>
            <person name="Lindquist E."/>
            <person name="Dockter R.B."/>
            <person name="Adam C."/>
            <person name="Molina H."/>
            <person name="Bunkerborg J."/>
            <person name="Jin E."/>
            <person name="Buchheim M."/>
            <person name="Magnuson J."/>
        </authorList>
    </citation>
    <scope>NUCLEOTIDE SEQUENCE</scope>
    <source>
        <strain evidence="7">CCAP 19/18</strain>
    </source>
</reference>
<organism evidence="7 8">
    <name type="scientific">Dunaliella salina</name>
    <name type="common">Green alga</name>
    <name type="synonym">Protococcus salinus</name>
    <dbReference type="NCBI Taxonomy" id="3046"/>
    <lineage>
        <taxon>Eukaryota</taxon>
        <taxon>Viridiplantae</taxon>
        <taxon>Chlorophyta</taxon>
        <taxon>core chlorophytes</taxon>
        <taxon>Chlorophyceae</taxon>
        <taxon>CS clade</taxon>
        <taxon>Chlamydomonadales</taxon>
        <taxon>Dunaliellaceae</taxon>
        <taxon>Dunaliella</taxon>
    </lineage>
</organism>
<protein>
    <submittedName>
        <fullName evidence="7">XRN 5'-3' exonuclease N-terminus-domain-containing protein</fullName>
    </submittedName>
</protein>
<dbReference type="GO" id="GO:0004527">
    <property type="term" value="F:exonuclease activity"/>
    <property type="evidence" value="ECO:0007669"/>
    <property type="project" value="UniProtKB-KW"/>
</dbReference>
<evidence type="ECO:0000313" key="8">
    <source>
        <dbReference type="Proteomes" id="UP000815325"/>
    </source>
</evidence>
<evidence type="ECO:0000259" key="6">
    <source>
        <dbReference type="Pfam" id="PF17846"/>
    </source>
</evidence>
<feature type="domain" description="Xrn1 helical" evidence="6">
    <location>
        <begin position="194"/>
        <end position="262"/>
    </location>
</feature>
<dbReference type="InterPro" id="IPR041412">
    <property type="entry name" value="Xrn1_helical"/>
</dbReference>
<dbReference type="Pfam" id="PF03159">
    <property type="entry name" value="XRN_N"/>
    <property type="match status" value="1"/>
</dbReference>
<dbReference type="CDD" id="cd18673">
    <property type="entry name" value="PIN_XRN1-2-like"/>
    <property type="match status" value="1"/>
</dbReference>
<evidence type="ECO:0000313" key="7">
    <source>
        <dbReference type="EMBL" id="KAF5843904.1"/>
    </source>
</evidence>
<dbReference type="PANTHER" id="PTHR12341">
    <property type="entry name" value="5'-&gt;3' EXORIBONUCLEASE"/>
    <property type="match status" value="1"/>
</dbReference>
<evidence type="ECO:0000256" key="1">
    <source>
        <dbReference type="ARBA" id="ARBA00022722"/>
    </source>
</evidence>
<gene>
    <name evidence="7" type="ORF">DUNSADRAFT_26</name>
</gene>
<evidence type="ECO:0000259" key="5">
    <source>
        <dbReference type="Pfam" id="PF03159"/>
    </source>
</evidence>
<keyword evidence="2" id="KW-0378">Hydrolase</keyword>
<dbReference type="InterPro" id="IPR004859">
    <property type="entry name" value="Xrn1_N"/>
</dbReference>
<dbReference type="InterPro" id="IPR027073">
    <property type="entry name" value="5_3_exoribonuclease"/>
</dbReference>